<gene>
    <name evidence="16" type="ORF">ACFSGJ_19275</name>
</gene>
<dbReference type="SUPFAM" id="SSF47384">
    <property type="entry name" value="Homodimeric domain of signal transducing histidine kinase"/>
    <property type="match status" value="1"/>
</dbReference>
<dbReference type="InterPro" id="IPR036097">
    <property type="entry name" value="HisK_dim/P_sf"/>
</dbReference>
<reference evidence="17" key="1">
    <citation type="journal article" date="2019" name="Int. J. Syst. Evol. Microbiol.">
        <title>The Global Catalogue of Microorganisms (GCM) 10K type strain sequencing project: providing services to taxonomists for standard genome sequencing and annotation.</title>
        <authorList>
            <consortium name="The Broad Institute Genomics Platform"/>
            <consortium name="The Broad Institute Genome Sequencing Center for Infectious Disease"/>
            <person name="Wu L."/>
            <person name="Ma J."/>
        </authorList>
    </citation>
    <scope>NUCLEOTIDE SEQUENCE [LARGE SCALE GENOMIC DNA]</scope>
    <source>
        <strain evidence="17">CGMCC 4.7242</strain>
    </source>
</reference>
<dbReference type="Proteomes" id="UP001597353">
    <property type="component" value="Unassembled WGS sequence"/>
</dbReference>
<feature type="domain" description="Histidine kinase" evidence="15">
    <location>
        <begin position="404"/>
        <end position="621"/>
    </location>
</feature>
<evidence type="ECO:0000256" key="11">
    <source>
        <dbReference type="ARBA" id="ARBA00022989"/>
    </source>
</evidence>
<evidence type="ECO:0000256" key="5">
    <source>
        <dbReference type="ARBA" id="ARBA00022553"/>
    </source>
</evidence>
<dbReference type="Gene3D" id="3.30.450.20">
    <property type="entry name" value="PAS domain"/>
    <property type="match status" value="2"/>
</dbReference>
<accession>A0ABW4S9P6</accession>
<name>A0ABW4S9P6_9RHOB</name>
<evidence type="ECO:0000256" key="10">
    <source>
        <dbReference type="ARBA" id="ARBA00022840"/>
    </source>
</evidence>
<dbReference type="RefSeq" id="WP_390265642.1">
    <property type="nucleotide sequence ID" value="NZ_JBHUGH010000037.1"/>
</dbReference>
<dbReference type="SMART" id="SM00387">
    <property type="entry name" value="HATPase_c"/>
    <property type="match status" value="1"/>
</dbReference>
<keyword evidence="17" id="KW-1185">Reference proteome</keyword>
<dbReference type="CDD" id="cd00082">
    <property type="entry name" value="HisKA"/>
    <property type="match status" value="1"/>
</dbReference>
<keyword evidence="7 14" id="KW-0812">Transmembrane</keyword>
<dbReference type="PRINTS" id="PR00344">
    <property type="entry name" value="BCTRLSENSOR"/>
</dbReference>
<dbReference type="InterPro" id="IPR017055">
    <property type="entry name" value="Sig_transdc_His_kinase_DctB"/>
</dbReference>
<evidence type="ECO:0000256" key="2">
    <source>
        <dbReference type="ARBA" id="ARBA00004651"/>
    </source>
</evidence>
<dbReference type="SUPFAM" id="SSF103190">
    <property type="entry name" value="Sensory domain-like"/>
    <property type="match status" value="1"/>
</dbReference>
<dbReference type="PIRSF" id="PIRSF036431">
    <property type="entry name" value="STHK_DctB"/>
    <property type="match status" value="1"/>
</dbReference>
<comment type="caution">
    <text evidence="16">The sequence shown here is derived from an EMBL/GenBank/DDBJ whole genome shotgun (WGS) entry which is preliminary data.</text>
</comment>
<feature type="transmembrane region" description="Helical" evidence="14">
    <location>
        <begin position="308"/>
        <end position="330"/>
    </location>
</feature>
<dbReference type="InterPro" id="IPR005467">
    <property type="entry name" value="His_kinase_dom"/>
</dbReference>
<evidence type="ECO:0000256" key="3">
    <source>
        <dbReference type="ARBA" id="ARBA00012438"/>
    </source>
</evidence>
<keyword evidence="14" id="KW-0472">Membrane</keyword>
<feature type="transmembrane region" description="Helical" evidence="14">
    <location>
        <begin position="24"/>
        <end position="44"/>
    </location>
</feature>
<dbReference type="PANTHER" id="PTHR43065">
    <property type="entry name" value="SENSOR HISTIDINE KINASE"/>
    <property type="match status" value="1"/>
</dbReference>
<evidence type="ECO:0000256" key="14">
    <source>
        <dbReference type="SAM" id="Phobius"/>
    </source>
</evidence>
<keyword evidence="12" id="KW-0902">Two-component regulatory system</keyword>
<evidence type="ECO:0000256" key="9">
    <source>
        <dbReference type="ARBA" id="ARBA00022777"/>
    </source>
</evidence>
<comment type="catalytic activity">
    <reaction evidence="1">
        <text>ATP + protein L-histidine = ADP + protein N-phospho-L-histidine.</text>
        <dbReference type="EC" id="2.7.13.3"/>
    </reaction>
</comment>
<evidence type="ECO:0000256" key="4">
    <source>
        <dbReference type="ARBA" id="ARBA00022475"/>
    </source>
</evidence>
<dbReference type="InterPro" id="IPR003661">
    <property type="entry name" value="HisK_dim/P_dom"/>
</dbReference>
<dbReference type="PROSITE" id="PS50109">
    <property type="entry name" value="HIS_KIN"/>
    <property type="match status" value="1"/>
</dbReference>
<evidence type="ECO:0000256" key="7">
    <source>
        <dbReference type="ARBA" id="ARBA00022692"/>
    </source>
</evidence>
<keyword evidence="4" id="KW-1003">Cell membrane</keyword>
<keyword evidence="10 16" id="KW-0067">ATP-binding</keyword>
<evidence type="ECO:0000313" key="17">
    <source>
        <dbReference type="Proteomes" id="UP001597353"/>
    </source>
</evidence>
<keyword evidence="6" id="KW-0808">Transferase</keyword>
<dbReference type="InterPro" id="IPR004358">
    <property type="entry name" value="Sig_transdc_His_kin-like_C"/>
</dbReference>
<evidence type="ECO:0000256" key="13">
    <source>
        <dbReference type="SAM" id="Coils"/>
    </source>
</evidence>
<dbReference type="InterPro" id="IPR029151">
    <property type="entry name" value="Sensor-like_sf"/>
</dbReference>
<dbReference type="Gene3D" id="1.10.287.130">
    <property type="match status" value="1"/>
</dbReference>
<evidence type="ECO:0000256" key="8">
    <source>
        <dbReference type="ARBA" id="ARBA00022741"/>
    </source>
</evidence>
<dbReference type="Gene3D" id="3.30.565.10">
    <property type="entry name" value="Histidine kinase-like ATPase, C-terminal domain"/>
    <property type="match status" value="1"/>
</dbReference>
<keyword evidence="13" id="KW-0175">Coiled coil</keyword>
<proteinExistence type="predicted"/>
<comment type="subcellular location">
    <subcellularLocation>
        <location evidence="2">Cell membrane</location>
        <topology evidence="2">Multi-pass membrane protein</topology>
    </subcellularLocation>
</comment>
<evidence type="ECO:0000256" key="12">
    <source>
        <dbReference type="ARBA" id="ARBA00023012"/>
    </source>
</evidence>
<keyword evidence="9" id="KW-0418">Kinase</keyword>
<dbReference type="Pfam" id="PF02518">
    <property type="entry name" value="HATPase_c"/>
    <property type="match status" value="1"/>
</dbReference>
<dbReference type="SMART" id="SM00388">
    <property type="entry name" value="HisKA"/>
    <property type="match status" value="1"/>
</dbReference>
<dbReference type="InterPro" id="IPR036890">
    <property type="entry name" value="HATPase_C_sf"/>
</dbReference>
<dbReference type="GO" id="GO:0005524">
    <property type="term" value="F:ATP binding"/>
    <property type="evidence" value="ECO:0007669"/>
    <property type="project" value="UniProtKB-KW"/>
</dbReference>
<evidence type="ECO:0000259" key="15">
    <source>
        <dbReference type="PROSITE" id="PS50109"/>
    </source>
</evidence>
<evidence type="ECO:0000256" key="1">
    <source>
        <dbReference type="ARBA" id="ARBA00000085"/>
    </source>
</evidence>
<keyword evidence="5" id="KW-0597">Phosphoprotein</keyword>
<protein>
    <recommendedName>
        <fullName evidence="3">histidine kinase</fullName>
        <ecNumber evidence="3">2.7.13.3</ecNumber>
    </recommendedName>
</protein>
<evidence type="ECO:0000256" key="6">
    <source>
        <dbReference type="ARBA" id="ARBA00022679"/>
    </source>
</evidence>
<dbReference type="Gene3D" id="6.10.250.3020">
    <property type="match status" value="1"/>
</dbReference>
<dbReference type="PANTHER" id="PTHR43065:SF46">
    <property type="entry name" value="C4-DICARBOXYLATE TRANSPORT SENSOR PROTEIN DCTB"/>
    <property type="match status" value="1"/>
</dbReference>
<organism evidence="16 17">
    <name type="scientific">Halodurantibacterium flavum</name>
    <dbReference type="NCBI Taxonomy" id="1382802"/>
    <lineage>
        <taxon>Bacteria</taxon>
        <taxon>Pseudomonadati</taxon>
        <taxon>Pseudomonadota</taxon>
        <taxon>Alphaproteobacteria</taxon>
        <taxon>Rhodobacterales</taxon>
        <taxon>Paracoccaceae</taxon>
        <taxon>Halodurantibacterium</taxon>
    </lineage>
</organism>
<dbReference type="SUPFAM" id="SSF55874">
    <property type="entry name" value="ATPase domain of HSP90 chaperone/DNA topoisomerase II/histidine kinase"/>
    <property type="match status" value="1"/>
</dbReference>
<evidence type="ECO:0000313" key="16">
    <source>
        <dbReference type="EMBL" id="MFD1914350.1"/>
    </source>
</evidence>
<sequence>MSDLTSPAPVTGLRPAAFRHNWRWLTLLALALFVGIGTFGGRYATQVSFDAAAQRGENTLRLAIAVLRGQMERFERLPQLIADHDIVRAVVTRPDDPGAVAEANAYLAEINTLLQSSDIYVMLPDGTTIAANNHDTDFSFVGQNFAYRPYFFDAASGGEGRFFALGTTSLKRGYYFGAPIREGDAVLGVVAFKIDVDAIEETWRGGDYEIIVTDPEGIIFMSSRADWHFASTLPLTSDRRARTAATQRYANARLRELPITREEFAGHSLMGLTTPTGMREYLIRAEEMPEAGWTVQVLLDTASVRTQALTAIMVALLLVGLGTMGAATWLQRRARLRDRMQMQQEARAELERRVIERTQELATVNHRLEGEVAERRATEAELRRTQASLVQAGKLAALGQMSAALSHEFNQPLAAARNYADNALVLIERDRVSEAGLNIGKVVGLVDRMAALSRHLRNFARKPNDRLDDIALSDVLAETQEIVAFRLRAAGAELLVDTGPQPIHIRAGSVRLQQVLVNLITNAADAVEGSADRRIHLVARQDEGQAKGRVTITVRDHGPGVPPAIAERIFDPFFTTKGVGRGLGLGLSISYNIIKDFGGELRLDPAPGGGACFVVELLAVGRAGQGRAGQGRADGDRQDPSG</sequence>
<keyword evidence="11 14" id="KW-1133">Transmembrane helix</keyword>
<dbReference type="EC" id="2.7.13.3" evidence="3"/>
<keyword evidence="8" id="KW-0547">Nucleotide-binding</keyword>
<dbReference type="InterPro" id="IPR003594">
    <property type="entry name" value="HATPase_dom"/>
</dbReference>
<feature type="coiled-coil region" evidence="13">
    <location>
        <begin position="333"/>
        <end position="360"/>
    </location>
</feature>
<dbReference type="EMBL" id="JBHUGH010000037">
    <property type="protein sequence ID" value="MFD1914350.1"/>
    <property type="molecule type" value="Genomic_DNA"/>
</dbReference>